<reference evidence="2 3" key="1">
    <citation type="submission" date="2018-02" db="EMBL/GenBank/DDBJ databases">
        <title>Genome sequence of the basidiomycete white-rot fungus Phlebia centrifuga.</title>
        <authorList>
            <person name="Granchi Z."/>
            <person name="Peng M."/>
            <person name="de Vries R.P."/>
            <person name="Hilden K."/>
            <person name="Makela M.R."/>
            <person name="Grigoriev I."/>
            <person name="Riley R."/>
        </authorList>
    </citation>
    <scope>NUCLEOTIDE SEQUENCE [LARGE SCALE GENOMIC DNA]</scope>
    <source>
        <strain evidence="2 3">FBCC195</strain>
    </source>
</reference>
<dbReference type="Proteomes" id="UP000186601">
    <property type="component" value="Unassembled WGS sequence"/>
</dbReference>
<dbReference type="EMBL" id="MLYV02000514">
    <property type="protein sequence ID" value="PSR87364.1"/>
    <property type="molecule type" value="Genomic_DNA"/>
</dbReference>
<keyword evidence="3" id="KW-1185">Reference proteome</keyword>
<feature type="compositionally biased region" description="Polar residues" evidence="1">
    <location>
        <begin position="317"/>
        <end position="330"/>
    </location>
</feature>
<name>A0A2R6P8S1_9APHY</name>
<dbReference type="AlphaFoldDB" id="A0A2R6P8S1"/>
<comment type="caution">
    <text evidence="2">The sequence shown here is derived from an EMBL/GenBank/DDBJ whole genome shotgun (WGS) entry which is preliminary data.</text>
</comment>
<evidence type="ECO:0000313" key="2">
    <source>
        <dbReference type="EMBL" id="PSR87364.1"/>
    </source>
</evidence>
<evidence type="ECO:0000313" key="3">
    <source>
        <dbReference type="Proteomes" id="UP000186601"/>
    </source>
</evidence>
<organism evidence="2 3">
    <name type="scientific">Hermanssonia centrifuga</name>
    <dbReference type="NCBI Taxonomy" id="98765"/>
    <lineage>
        <taxon>Eukaryota</taxon>
        <taxon>Fungi</taxon>
        <taxon>Dikarya</taxon>
        <taxon>Basidiomycota</taxon>
        <taxon>Agaricomycotina</taxon>
        <taxon>Agaricomycetes</taxon>
        <taxon>Polyporales</taxon>
        <taxon>Meruliaceae</taxon>
        <taxon>Hermanssonia</taxon>
    </lineage>
</organism>
<evidence type="ECO:0000256" key="1">
    <source>
        <dbReference type="SAM" id="MobiDB-lite"/>
    </source>
</evidence>
<proteinExistence type="predicted"/>
<sequence>MAEMFPGAALATIAPPGQYGRLDSSGDRTEETGVGEGERIRGGDGGVVGTSDGALGRTSESGRWEDDGLMNNGSTVDISPMLDPPPRSPRSPERPRAGSGPDPAAWLGGREIDYTDPVVPVTTSRDRVSPTTPPLPSSGFGMSSSEGHSGDSGIAPVAGTRSEMEHLMPSPVVSASGVLYGSGGSNSGSRSSVHGYALGSGPGSSAHGHGSSSGHGGPASSLDHGAQSSSSHHMYSVPLSAEGRRSPGPSSLLPTHSNAPPTAYRGVDNTSDEEKPKRRTSFLGSPLKWVKNSRPSTASSTSSATPVASASNRHRSGSTTSQAFISPTPSFYGTPKISSPKLASIAMPPAPILIRQPASSASLASTMRPQSPTLASLPAVAFAPYGTIPENSVPQSMPVWPGLGPLVGGPMPSPALTEHSGHQAPEGLLDPTLGMRLGAIGMASTAAISFRDDMDYSRPIGGLDSDILPPPLARKQQDVQLDNNTDYGYSGIFDPSESLLARFSPIVHSGEFFFTAHIMI</sequence>
<accession>A0A2R6P8S1</accession>
<feature type="region of interest" description="Disordered" evidence="1">
    <location>
        <begin position="1"/>
        <end position="330"/>
    </location>
</feature>
<feature type="compositionally biased region" description="Basic and acidic residues" evidence="1">
    <location>
        <begin position="24"/>
        <end position="42"/>
    </location>
</feature>
<feature type="compositionally biased region" description="Polar residues" evidence="1">
    <location>
        <begin position="248"/>
        <end position="260"/>
    </location>
</feature>
<dbReference type="STRING" id="98765.A0A2R6P8S1"/>
<feature type="compositionally biased region" description="Low complexity" evidence="1">
    <location>
        <begin position="293"/>
        <end position="311"/>
    </location>
</feature>
<dbReference type="OrthoDB" id="3039272at2759"/>
<gene>
    <name evidence="2" type="ORF">PHLCEN_2v5181</name>
</gene>
<protein>
    <submittedName>
        <fullName evidence="2">Uncharacterized protein</fullName>
    </submittedName>
</protein>